<name>A0A849SYW8_UNCEI</name>
<reference evidence="4 5" key="1">
    <citation type="submission" date="2020-04" db="EMBL/GenBank/DDBJ databases">
        <title>Metagenomic profiling of ammonia- and methane-oxidizing microorganisms in a Dutch drinking water treatment plant.</title>
        <authorList>
            <person name="Poghosyan L."/>
            <person name="Leucker S."/>
        </authorList>
    </citation>
    <scope>NUCLEOTIDE SEQUENCE [LARGE SCALE GENOMIC DNA]</scope>
    <source>
        <strain evidence="4">S-RSF-IL-03</strain>
    </source>
</reference>
<comment type="caution">
    <text evidence="4">The sequence shown here is derived from an EMBL/GenBank/DDBJ whole genome shotgun (WGS) entry which is preliminary data.</text>
</comment>
<comment type="similarity">
    <text evidence="1">Belongs to the leucine-binding protein family.</text>
</comment>
<evidence type="ECO:0000313" key="4">
    <source>
        <dbReference type="EMBL" id="NOT34279.1"/>
    </source>
</evidence>
<organism evidence="4 5">
    <name type="scientific">Eiseniibacteriota bacterium</name>
    <dbReference type="NCBI Taxonomy" id="2212470"/>
    <lineage>
        <taxon>Bacteria</taxon>
        <taxon>Candidatus Eiseniibacteriota</taxon>
    </lineage>
</organism>
<dbReference type="Gene3D" id="3.40.50.2300">
    <property type="match status" value="2"/>
</dbReference>
<dbReference type="CDD" id="cd06347">
    <property type="entry name" value="PBP1_ABC_LivK_ligand_binding-like"/>
    <property type="match status" value="1"/>
</dbReference>
<feature type="domain" description="Leucine-binding protein" evidence="3">
    <location>
        <begin position="35"/>
        <end position="393"/>
    </location>
</feature>
<evidence type="ECO:0000256" key="1">
    <source>
        <dbReference type="ARBA" id="ARBA00010062"/>
    </source>
</evidence>
<dbReference type="Pfam" id="PF13458">
    <property type="entry name" value="Peripla_BP_6"/>
    <property type="match status" value="1"/>
</dbReference>
<sequence length="403" mass="43068">MTLRMGSRPWVLTILLGASLVFSGCAGSGKEELVVGEYGSLTGNDPTFGQSTKNGVELALDELMTTSQGKIGGLPVRTIVEDDQGRPEEAATVVQKLVTQDQVIAVIGEVASSRSLAAAPICQEAMVPMISPSSTNPKVTEVGDFIFRMCFIDPFQGTVMAKYAGENLQLKQIAILKDVRSDYSVGLTKFFSDAFVAIGGTIVEEQAYSAGDQDFRPQLTAIKAKKPQAIFIPGYYTEVGLIARQARELGLTVPLLGGDGWESDQLLQIGGEALNGAAYSNHFAVDNPDPRLQSFLQKYRAKFGGDPDAIAGLAFDAANVLFQSMQKLYEQDPKAFAGLSSSKAGSDARKEATRKLRDLIATTTNFPGVTGNITLDEHRNASKPAVVLAIKDGKKVYDTTVAP</sequence>
<evidence type="ECO:0000256" key="2">
    <source>
        <dbReference type="ARBA" id="ARBA00022729"/>
    </source>
</evidence>
<dbReference type="PROSITE" id="PS51257">
    <property type="entry name" value="PROKAR_LIPOPROTEIN"/>
    <property type="match status" value="1"/>
</dbReference>
<evidence type="ECO:0000313" key="5">
    <source>
        <dbReference type="Proteomes" id="UP000580839"/>
    </source>
</evidence>
<evidence type="ECO:0000259" key="3">
    <source>
        <dbReference type="Pfam" id="PF13458"/>
    </source>
</evidence>
<dbReference type="EMBL" id="JABFRW010000105">
    <property type="protein sequence ID" value="NOT34279.1"/>
    <property type="molecule type" value="Genomic_DNA"/>
</dbReference>
<gene>
    <name evidence="4" type="ORF">HOP12_08940</name>
</gene>
<protein>
    <submittedName>
        <fullName evidence="4">ABC transporter substrate-binding protein</fullName>
    </submittedName>
</protein>
<dbReference type="InterPro" id="IPR028082">
    <property type="entry name" value="Peripla_BP_I"/>
</dbReference>
<dbReference type="AlphaFoldDB" id="A0A849SYW8"/>
<dbReference type="InterPro" id="IPR028081">
    <property type="entry name" value="Leu-bd"/>
</dbReference>
<dbReference type="SUPFAM" id="SSF53822">
    <property type="entry name" value="Periplasmic binding protein-like I"/>
    <property type="match status" value="1"/>
</dbReference>
<dbReference type="PANTHER" id="PTHR30483">
    <property type="entry name" value="LEUCINE-SPECIFIC-BINDING PROTEIN"/>
    <property type="match status" value="1"/>
</dbReference>
<dbReference type="PANTHER" id="PTHR30483:SF6">
    <property type="entry name" value="PERIPLASMIC BINDING PROTEIN OF ABC TRANSPORTER FOR NATURAL AMINO ACIDS"/>
    <property type="match status" value="1"/>
</dbReference>
<dbReference type="InterPro" id="IPR051010">
    <property type="entry name" value="BCAA_transport"/>
</dbReference>
<accession>A0A849SYW8</accession>
<dbReference type="Proteomes" id="UP000580839">
    <property type="component" value="Unassembled WGS sequence"/>
</dbReference>
<proteinExistence type="inferred from homology"/>
<keyword evidence="2" id="KW-0732">Signal</keyword>